<accession>A0A1I0FB18</accession>
<keyword evidence="2" id="KW-0808">Transferase</keyword>
<dbReference type="AlphaFoldDB" id="A0A1I0FB18"/>
<dbReference type="EMBL" id="FOHW01000016">
    <property type="protein sequence ID" value="SET54359.1"/>
    <property type="molecule type" value="Genomic_DNA"/>
</dbReference>
<feature type="domain" description="Reverse transcriptase" evidence="1">
    <location>
        <begin position="1"/>
        <end position="262"/>
    </location>
</feature>
<dbReference type="NCBIfam" id="NF041747">
    <property type="entry name" value="Drt3a"/>
    <property type="match status" value="1"/>
</dbReference>
<evidence type="ECO:0000313" key="2">
    <source>
        <dbReference type="EMBL" id="SET54359.1"/>
    </source>
</evidence>
<dbReference type="Pfam" id="PF00078">
    <property type="entry name" value="RVT_1"/>
    <property type="match status" value="1"/>
</dbReference>
<reference evidence="2 3" key="1">
    <citation type="submission" date="2016-10" db="EMBL/GenBank/DDBJ databases">
        <authorList>
            <person name="de Groot N.N."/>
        </authorList>
    </citation>
    <scope>NUCLEOTIDE SEQUENCE [LARGE SCALE GENOMIC DNA]</scope>
    <source>
        <strain evidence="2 3">DSM 11363</strain>
    </source>
</reference>
<evidence type="ECO:0000259" key="1">
    <source>
        <dbReference type="PROSITE" id="PS50878"/>
    </source>
</evidence>
<sequence length="416" mass="47706">MYDQSFNLKSIERTIRKSDFYTLHFLKNEAEKTKVVSAAHTRSMEGFKDFAAFSSNKVRGKTVVSVKSFADELLIRKINLNIVTKAKIRPLDRDSIVANVANLLAEGIQYRVYRLDIKSFYETISTSQVTAALDEVTLLSLATKQHVQQILRHYHSSGGSGVPRGLSISGALSELVLRNFDRRVTCDPEVFFYSRYVDDIIIITSGDENRRRFTRWIRSSLPPGLTLNEKKQHIIDRAKVIVEKGAPVTSKEVSFEFLGYEFKVIESGNDGKKPRTVKLDLAPSKVKKIKTRLLKSLLSYSKDKDFDLLSDRILFLCSNFSVMDADRERKRLAGIYHNYHRVLSGGSDALRDLELFFQKVVTSGYGRVCDPFFTSTTASQRRELLRCSFIRGHSTPVYYHFSEKRISTIQRCWRYV</sequence>
<dbReference type="SUPFAM" id="SSF56672">
    <property type="entry name" value="DNA/RNA polymerases"/>
    <property type="match status" value="1"/>
</dbReference>
<dbReference type="PROSITE" id="PS50878">
    <property type="entry name" value="RT_POL"/>
    <property type="match status" value="1"/>
</dbReference>
<keyword evidence="2" id="KW-0695">RNA-directed DNA polymerase</keyword>
<proteinExistence type="predicted"/>
<gene>
    <name evidence="2" type="ORF">SAMN05216197_11627</name>
</gene>
<dbReference type="GO" id="GO:0003964">
    <property type="term" value="F:RNA-directed DNA polymerase activity"/>
    <property type="evidence" value="ECO:0007669"/>
    <property type="project" value="UniProtKB-KW"/>
</dbReference>
<organism evidence="2 3">
    <name type="scientific">Pseudomonas graminis</name>
    <dbReference type="NCBI Taxonomy" id="158627"/>
    <lineage>
        <taxon>Bacteria</taxon>
        <taxon>Pseudomonadati</taxon>
        <taxon>Pseudomonadota</taxon>
        <taxon>Gammaproteobacteria</taxon>
        <taxon>Pseudomonadales</taxon>
        <taxon>Pseudomonadaceae</taxon>
        <taxon>Pseudomonas</taxon>
    </lineage>
</organism>
<dbReference type="CDD" id="cd01646">
    <property type="entry name" value="RT_Bac_retron_I"/>
    <property type="match status" value="1"/>
</dbReference>
<dbReference type="OrthoDB" id="9793236at2"/>
<dbReference type="InterPro" id="IPR043502">
    <property type="entry name" value="DNA/RNA_pol_sf"/>
</dbReference>
<protein>
    <submittedName>
        <fullName evidence="2">Reverse transcriptase (RNA-dependent DNA polymerase)</fullName>
    </submittedName>
</protein>
<dbReference type="RefSeq" id="WP_074890057.1">
    <property type="nucleotide sequence ID" value="NZ_FOHW01000016.1"/>
</dbReference>
<dbReference type="Proteomes" id="UP000182332">
    <property type="component" value="Unassembled WGS sequence"/>
</dbReference>
<dbReference type="InterPro" id="IPR000477">
    <property type="entry name" value="RT_dom"/>
</dbReference>
<evidence type="ECO:0000313" key="3">
    <source>
        <dbReference type="Proteomes" id="UP000182332"/>
    </source>
</evidence>
<keyword evidence="2" id="KW-0548">Nucleotidyltransferase</keyword>
<name>A0A1I0FB18_9PSED</name>